<protein>
    <submittedName>
        <fullName evidence="1">Uncharacterized protein</fullName>
    </submittedName>
</protein>
<gene>
    <name evidence="1" type="ORF">D917_09353</name>
</gene>
<sequence>VTEIEFSSSQVKQNMMPSQKAYFLNKPMSVKISTSVTTKLETPPTTLFDHLKTIHHRTHYSDVRIGGISEQIACHLAKYKARKLILSAGHIEL</sequence>
<dbReference type="EMBL" id="LVZM01013590">
    <property type="protein sequence ID" value="OUC44049.1"/>
    <property type="molecule type" value="Genomic_DNA"/>
</dbReference>
<organism evidence="1 2">
    <name type="scientific">Trichinella nativa</name>
    <dbReference type="NCBI Taxonomy" id="6335"/>
    <lineage>
        <taxon>Eukaryota</taxon>
        <taxon>Metazoa</taxon>
        <taxon>Ecdysozoa</taxon>
        <taxon>Nematoda</taxon>
        <taxon>Enoplea</taxon>
        <taxon>Dorylaimia</taxon>
        <taxon>Trichinellida</taxon>
        <taxon>Trichinellidae</taxon>
        <taxon>Trichinella</taxon>
    </lineage>
</organism>
<evidence type="ECO:0000313" key="2">
    <source>
        <dbReference type="Proteomes" id="UP000243006"/>
    </source>
</evidence>
<name>A0A1Y3EKF5_9BILA</name>
<feature type="non-terminal residue" evidence="1">
    <location>
        <position position="1"/>
    </location>
</feature>
<evidence type="ECO:0000313" key="1">
    <source>
        <dbReference type="EMBL" id="OUC44049.1"/>
    </source>
</evidence>
<dbReference type="Proteomes" id="UP000243006">
    <property type="component" value="Unassembled WGS sequence"/>
</dbReference>
<accession>A0A1Y3EKF5</accession>
<comment type="caution">
    <text evidence="1">The sequence shown here is derived from an EMBL/GenBank/DDBJ whole genome shotgun (WGS) entry which is preliminary data.</text>
</comment>
<dbReference type="AlphaFoldDB" id="A0A1Y3EKF5"/>
<proteinExistence type="predicted"/>
<reference evidence="1 2" key="1">
    <citation type="submission" date="2015-04" db="EMBL/GenBank/DDBJ databases">
        <title>Draft genome of the roundworm Trichinella nativa.</title>
        <authorList>
            <person name="Mitreva M."/>
        </authorList>
    </citation>
    <scope>NUCLEOTIDE SEQUENCE [LARGE SCALE GENOMIC DNA]</scope>
    <source>
        <strain evidence="1 2">ISS45</strain>
    </source>
</reference>